<protein>
    <submittedName>
        <fullName evidence="10">Transcription intermediary factor 1-beta-like</fullName>
    </submittedName>
</protein>
<evidence type="ECO:0000313" key="10">
    <source>
        <dbReference type="Ensembl" id="ENSAMXP00000030374.1"/>
    </source>
</evidence>
<feature type="region of interest" description="Disordered" evidence="6">
    <location>
        <begin position="376"/>
        <end position="404"/>
    </location>
</feature>
<dbReference type="SUPFAM" id="SSF57903">
    <property type="entry name" value="FYVE/PHD zinc finger"/>
    <property type="match status" value="1"/>
</dbReference>
<sequence>MERTSPLQMKLPQPEKSFVSCASCGLTLCSGTNPKLLPCLHSLCKGCYSFTDDIKECPMCQEKCELQDIISNLLFAALPTNPKDADKCQRCEDPSVTGWCIECKHSFCTGCVVTHKRVKQTQKHYVHTITPECPRPVFCPIHKKELIYSYCLTCDKLICKLCQPLHPKHLLQFAREAVGKQRKQIQRMVHKAQQQRMTVQQNLKDLDGRLSDLEQLQAQVRMEVKETVVRLCNVMVKKAAKLNKEIKDVCGKEKEKLAERRSLLQKMKEKLDHVLNFTDKTLASQQHTVLLSCKKQIHHQLQGMLDQVISPISTVLDLSFHTNENHVKKVLKIFGHVVAKEVPFVSSSTGNVPNPSSPLFTPNDSLSAPTAAFQIPTNPTAARNPSPSSVILPQQSPPSPKQHPVLSHLILKKNSNVPNHDSFSSSQNNKYSNYPGLKRAWSYHPYYPKDSLQPVKCSVKTVSPLNRRKERVPSCKASPPRRASSFFCTSAPVTSASVQHTVSAPFHTGRSSAQASRRQNSKGHQSNLDLMRRPKQQATNLSSTFCRYEPSKKFRSDLQSNKTMKNNPVSATVAAVGSCSAESQAPTPEIASISRKVKGYHCNQSEAGSKGSEKRTQPCILELEDDSHEDTIMNNSVKMNELALESKQTATQTNPPFIEKMEPTEESLAVTNVRDSHSVPLKEKDDKDERTFAKIRDDQGNIAVMEAPGRNWLPDVLVTRLPLPDFSPPSTNPALCILWEEDHKSFQFCAIKEDDQCPALTPFTPNASLSLLDNNLRCAACRIKGNLFQCYVCKKAFHRECHLPPISGNSGEQWRCTLCSDLSHSEDLDPSGCSPYLNAIDQKKCEYLLLYLSCKKQGSVLYRAVTEDVQLSSQASYYVDMTLIRGRLLRKLTPYYVTRGQFISDVWLLLHTLLNSSTEPQSVMRLQNSFSKELMRVFGWSLHPSLLKNPFTGQ</sequence>
<dbReference type="InterPro" id="IPR003649">
    <property type="entry name" value="Bbox_C"/>
</dbReference>
<feature type="domain" description="RING-type" evidence="8">
    <location>
        <begin position="21"/>
        <end position="61"/>
    </location>
</feature>
<dbReference type="GO" id="GO:0061630">
    <property type="term" value="F:ubiquitin protein ligase activity"/>
    <property type="evidence" value="ECO:0007669"/>
    <property type="project" value="TreeGrafter"/>
</dbReference>
<dbReference type="InterPro" id="IPR013083">
    <property type="entry name" value="Znf_RING/FYVE/PHD"/>
</dbReference>
<dbReference type="GO" id="GO:0008270">
    <property type="term" value="F:zinc ion binding"/>
    <property type="evidence" value="ECO:0007669"/>
    <property type="project" value="UniProtKB-KW"/>
</dbReference>
<dbReference type="PROSITE" id="PS50016">
    <property type="entry name" value="ZF_PHD_2"/>
    <property type="match status" value="1"/>
</dbReference>
<evidence type="ECO:0000256" key="6">
    <source>
        <dbReference type="SAM" id="MobiDB-lite"/>
    </source>
</evidence>
<dbReference type="PROSITE" id="PS50119">
    <property type="entry name" value="ZF_BBOX"/>
    <property type="match status" value="2"/>
</dbReference>
<dbReference type="InterPro" id="IPR017907">
    <property type="entry name" value="Znf_RING_CS"/>
</dbReference>
<reference evidence="10" key="3">
    <citation type="submission" date="2025-05" db="UniProtKB">
        <authorList>
            <consortium name="Ensembl"/>
        </authorList>
    </citation>
    <scope>IDENTIFICATION</scope>
</reference>
<feature type="compositionally biased region" description="Polar residues" evidence="6">
    <location>
        <begin position="376"/>
        <end position="392"/>
    </location>
</feature>
<dbReference type="InterPro" id="IPR001965">
    <property type="entry name" value="Znf_PHD"/>
</dbReference>
<feature type="region of interest" description="Disordered" evidence="6">
    <location>
        <begin position="507"/>
        <end position="542"/>
    </location>
</feature>
<dbReference type="GO" id="GO:0005654">
    <property type="term" value="C:nucleoplasm"/>
    <property type="evidence" value="ECO:0007669"/>
    <property type="project" value="TreeGrafter"/>
</dbReference>
<dbReference type="PROSITE" id="PS01359">
    <property type="entry name" value="ZF_PHD_1"/>
    <property type="match status" value="1"/>
</dbReference>
<evidence type="ECO:0000256" key="2">
    <source>
        <dbReference type="ARBA" id="ARBA00022771"/>
    </source>
</evidence>
<name>A0A3B1IMB3_ASTMX</name>
<feature type="coiled-coil region" evidence="5">
    <location>
        <begin position="182"/>
        <end position="223"/>
    </location>
</feature>
<dbReference type="PROSITE" id="PS00518">
    <property type="entry name" value="ZF_RING_1"/>
    <property type="match status" value="2"/>
</dbReference>
<accession>A0A3B1IMB3</accession>
<dbReference type="CDD" id="cd19757">
    <property type="entry name" value="Bbox1"/>
    <property type="match status" value="1"/>
</dbReference>
<feature type="domain" description="PHD-type" evidence="7">
    <location>
        <begin position="775"/>
        <end position="822"/>
    </location>
</feature>
<dbReference type="Ensembl" id="ENSAMXT00000038658.1">
    <property type="protein sequence ID" value="ENSAMXP00000030374.1"/>
    <property type="gene ID" value="ENSAMXG00000042040.1"/>
</dbReference>
<organism evidence="10 11">
    <name type="scientific">Astyanax mexicanus</name>
    <name type="common">Blind cave fish</name>
    <name type="synonym">Astyanax fasciatus mexicanus</name>
    <dbReference type="NCBI Taxonomy" id="7994"/>
    <lineage>
        <taxon>Eukaryota</taxon>
        <taxon>Metazoa</taxon>
        <taxon>Chordata</taxon>
        <taxon>Craniata</taxon>
        <taxon>Vertebrata</taxon>
        <taxon>Euteleostomi</taxon>
        <taxon>Actinopterygii</taxon>
        <taxon>Neopterygii</taxon>
        <taxon>Teleostei</taxon>
        <taxon>Ostariophysi</taxon>
        <taxon>Characiformes</taxon>
        <taxon>Characoidei</taxon>
        <taxon>Acestrorhamphidae</taxon>
        <taxon>Acestrorhamphinae</taxon>
        <taxon>Astyanax</taxon>
    </lineage>
</organism>
<dbReference type="InterPro" id="IPR019787">
    <property type="entry name" value="Znf_PHD-finger"/>
</dbReference>
<evidence type="ECO:0000259" key="8">
    <source>
        <dbReference type="PROSITE" id="PS50089"/>
    </source>
</evidence>
<dbReference type="PANTHER" id="PTHR25462">
    <property type="entry name" value="BONUS, ISOFORM C-RELATED"/>
    <property type="match status" value="1"/>
</dbReference>
<dbReference type="SMART" id="SM00336">
    <property type="entry name" value="BBOX"/>
    <property type="match status" value="2"/>
</dbReference>
<keyword evidence="5" id="KW-0175">Coiled coil</keyword>
<proteinExistence type="predicted"/>
<dbReference type="InterPro" id="IPR011011">
    <property type="entry name" value="Znf_FYVE_PHD"/>
</dbReference>
<dbReference type="SUPFAM" id="SSF57845">
    <property type="entry name" value="B-box zinc-binding domain"/>
    <property type="match status" value="1"/>
</dbReference>
<dbReference type="PROSITE" id="PS50089">
    <property type="entry name" value="ZF_RING_2"/>
    <property type="match status" value="1"/>
</dbReference>
<dbReference type="GO" id="GO:0060340">
    <property type="term" value="P:positive regulation of type I interferon-mediated signaling pathway"/>
    <property type="evidence" value="ECO:0007669"/>
    <property type="project" value="TreeGrafter"/>
</dbReference>
<dbReference type="InterPro" id="IPR001841">
    <property type="entry name" value="Znf_RING"/>
</dbReference>
<evidence type="ECO:0000313" key="11">
    <source>
        <dbReference type="Proteomes" id="UP000018467"/>
    </source>
</evidence>
<dbReference type="SMART" id="SM00249">
    <property type="entry name" value="PHD"/>
    <property type="match status" value="1"/>
</dbReference>
<dbReference type="GO" id="GO:0045087">
    <property type="term" value="P:innate immune response"/>
    <property type="evidence" value="ECO:0007669"/>
    <property type="project" value="TreeGrafter"/>
</dbReference>
<evidence type="ECO:0000259" key="7">
    <source>
        <dbReference type="PROSITE" id="PS50016"/>
    </source>
</evidence>
<dbReference type="Gene3D" id="3.30.160.60">
    <property type="entry name" value="Classic Zinc Finger"/>
    <property type="match status" value="1"/>
</dbReference>
<dbReference type="AlphaFoldDB" id="A0A3B1IMB3"/>
<evidence type="ECO:0000256" key="1">
    <source>
        <dbReference type="ARBA" id="ARBA00022723"/>
    </source>
</evidence>
<feature type="region of interest" description="Disordered" evidence="6">
    <location>
        <begin position="464"/>
        <end position="483"/>
    </location>
</feature>
<feature type="domain" description="B box-type" evidence="9">
    <location>
        <begin position="134"/>
        <end position="169"/>
    </location>
</feature>
<dbReference type="Bgee" id="ENSAMXG00000042040">
    <property type="expression patterns" value="Expressed in testis and 4 other cell types or tissues"/>
</dbReference>
<dbReference type="Ensembl" id="ENSAMXT00000034598.1">
    <property type="protein sequence ID" value="ENSAMXP00000053224.1"/>
    <property type="gene ID" value="ENSAMXG00000042040.1"/>
</dbReference>
<dbReference type="InterPro" id="IPR019786">
    <property type="entry name" value="Zinc_finger_PHD-type_CS"/>
</dbReference>
<keyword evidence="1" id="KW-0479">Metal-binding</keyword>
<dbReference type="InterPro" id="IPR047153">
    <property type="entry name" value="TRIM45/56/19-like"/>
</dbReference>
<keyword evidence="2 4" id="KW-0863">Zinc-finger</keyword>
<evidence type="ECO:0000256" key="4">
    <source>
        <dbReference type="PROSITE-ProRule" id="PRU00024"/>
    </source>
</evidence>
<dbReference type="GeneTree" id="ENSGT00940000156361"/>
<dbReference type="Proteomes" id="UP000018467">
    <property type="component" value="Unassembled WGS sequence"/>
</dbReference>
<dbReference type="Gene3D" id="3.30.40.10">
    <property type="entry name" value="Zinc/RING finger domain, C3HC4 (zinc finger)"/>
    <property type="match status" value="2"/>
</dbReference>
<reference evidence="11" key="1">
    <citation type="submission" date="2013-03" db="EMBL/GenBank/DDBJ databases">
        <authorList>
            <person name="Jeffery W."/>
            <person name="Warren W."/>
            <person name="Wilson R.K."/>
        </authorList>
    </citation>
    <scope>NUCLEOTIDE SEQUENCE</scope>
    <source>
        <strain evidence="11">female</strain>
    </source>
</reference>
<keyword evidence="3" id="KW-0862">Zinc</keyword>
<dbReference type="SMART" id="SM00184">
    <property type="entry name" value="RING"/>
    <property type="match status" value="2"/>
</dbReference>
<feature type="domain" description="B box-type" evidence="9">
    <location>
        <begin position="83"/>
        <end position="129"/>
    </location>
</feature>
<dbReference type="InterPro" id="IPR000315">
    <property type="entry name" value="Znf_B-box"/>
</dbReference>
<dbReference type="Pfam" id="PF00643">
    <property type="entry name" value="zf-B_box"/>
    <property type="match status" value="1"/>
</dbReference>
<keyword evidence="11" id="KW-1185">Reference proteome</keyword>
<evidence type="ECO:0000256" key="3">
    <source>
        <dbReference type="ARBA" id="ARBA00022833"/>
    </source>
</evidence>
<evidence type="ECO:0000259" key="9">
    <source>
        <dbReference type="PROSITE" id="PS50119"/>
    </source>
</evidence>
<dbReference type="PANTHER" id="PTHR25462:SF299">
    <property type="entry name" value="E3 UBIQUITIN-PROTEIN LIGASE TRIM56"/>
    <property type="match status" value="1"/>
</dbReference>
<reference evidence="11" key="2">
    <citation type="journal article" date="2014" name="Nat. Commun.">
        <title>The cavefish genome reveals candidate genes for eye loss.</title>
        <authorList>
            <person name="McGaugh S.E."/>
            <person name="Gross J.B."/>
            <person name="Aken B."/>
            <person name="Blin M."/>
            <person name="Borowsky R."/>
            <person name="Chalopin D."/>
            <person name="Hinaux H."/>
            <person name="Jeffery W.R."/>
            <person name="Keene A."/>
            <person name="Ma L."/>
            <person name="Minx P."/>
            <person name="Murphy D."/>
            <person name="O'Quin K.E."/>
            <person name="Retaux S."/>
            <person name="Rohner N."/>
            <person name="Searle S.M."/>
            <person name="Stahl B.A."/>
            <person name="Tabin C."/>
            <person name="Volff J.N."/>
            <person name="Yoshizawa M."/>
            <person name="Warren W.C."/>
        </authorList>
    </citation>
    <scope>NUCLEOTIDE SEQUENCE [LARGE SCALE GENOMIC DNA]</scope>
    <source>
        <strain evidence="11">female</strain>
    </source>
</reference>
<evidence type="ECO:0000256" key="5">
    <source>
        <dbReference type="SAM" id="Coils"/>
    </source>
</evidence>
<dbReference type="SMART" id="SM00502">
    <property type="entry name" value="BBC"/>
    <property type="match status" value="1"/>
</dbReference>
<dbReference type="STRING" id="7994.ENSAMXP00000030374"/>